<dbReference type="Proteomes" id="UP000499080">
    <property type="component" value="Unassembled WGS sequence"/>
</dbReference>
<proteinExistence type="predicted"/>
<evidence type="ECO:0000313" key="1">
    <source>
        <dbReference type="EMBL" id="GBN15074.1"/>
    </source>
</evidence>
<protein>
    <submittedName>
        <fullName evidence="1">Uncharacterized protein</fullName>
    </submittedName>
</protein>
<dbReference type="InterPro" id="IPR036397">
    <property type="entry name" value="RNaseH_sf"/>
</dbReference>
<keyword evidence="2" id="KW-1185">Reference proteome</keyword>
<dbReference type="AlphaFoldDB" id="A0A4Y2LKL0"/>
<organism evidence="1 2">
    <name type="scientific">Araneus ventricosus</name>
    <name type="common">Orbweaver spider</name>
    <name type="synonym">Epeira ventricosa</name>
    <dbReference type="NCBI Taxonomy" id="182803"/>
    <lineage>
        <taxon>Eukaryota</taxon>
        <taxon>Metazoa</taxon>
        <taxon>Ecdysozoa</taxon>
        <taxon>Arthropoda</taxon>
        <taxon>Chelicerata</taxon>
        <taxon>Arachnida</taxon>
        <taxon>Araneae</taxon>
        <taxon>Araneomorphae</taxon>
        <taxon>Entelegynae</taxon>
        <taxon>Araneoidea</taxon>
        <taxon>Araneidae</taxon>
        <taxon>Araneus</taxon>
    </lineage>
</organism>
<dbReference type="Gene3D" id="3.30.420.10">
    <property type="entry name" value="Ribonuclease H-like superfamily/Ribonuclease H"/>
    <property type="match status" value="1"/>
</dbReference>
<name>A0A4Y2LKL0_ARAVE</name>
<comment type="caution">
    <text evidence="1">The sequence shown here is derived from an EMBL/GenBank/DDBJ whole genome shotgun (WGS) entry which is preliminary data.</text>
</comment>
<accession>A0A4Y2LKL0</accession>
<evidence type="ECO:0000313" key="2">
    <source>
        <dbReference type="Proteomes" id="UP000499080"/>
    </source>
</evidence>
<dbReference type="EMBL" id="BGPR01005982">
    <property type="protein sequence ID" value="GBN15074.1"/>
    <property type="molecule type" value="Genomic_DNA"/>
</dbReference>
<gene>
    <name evidence="1" type="ORF">AVEN_272435_1</name>
</gene>
<sequence length="130" mass="14509">MRHARRTVSPPDLNPCNLFLWGRLKDTVYRINPTTIADLVQPVCDEAFSACILPGSKPLGLFPIGLFEVQGILLAVLSIPSDMLRSTVENDVCTLKESYTLDKEELLLNKVLWYTKISSLKPFGAVHLLP</sequence>
<dbReference type="GO" id="GO:0003676">
    <property type="term" value="F:nucleic acid binding"/>
    <property type="evidence" value="ECO:0007669"/>
    <property type="project" value="InterPro"/>
</dbReference>
<reference evidence="1 2" key="1">
    <citation type="journal article" date="2019" name="Sci. Rep.">
        <title>Orb-weaving spider Araneus ventricosus genome elucidates the spidroin gene catalogue.</title>
        <authorList>
            <person name="Kono N."/>
            <person name="Nakamura H."/>
            <person name="Ohtoshi R."/>
            <person name="Moran D.A.P."/>
            <person name="Shinohara A."/>
            <person name="Yoshida Y."/>
            <person name="Fujiwara M."/>
            <person name="Mori M."/>
            <person name="Tomita M."/>
            <person name="Arakawa K."/>
        </authorList>
    </citation>
    <scope>NUCLEOTIDE SEQUENCE [LARGE SCALE GENOMIC DNA]</scope>
</reference>